<feature type="region of interest" description="Disordered" evidence="1">
    <location>
        <begin position="180"/>
        <end position="208"/>
    </location>
</feature>
<feature type="compositionally biased region" description="Polar residues" evidence="1">
    <location>
        <begin position="12"/>
        <end position="21"/>
    </location>
</feature>
<evidence type="ECO:0000313" key="3">
    <source>
        <dbReference type="Proteomes" id="UP001374579"/>
    </source>
</evidence>
<dbReference type="AlphaFoldDB" id="A0AAN9AS55"/>
<dbReference type="InterPro" id="IPR027417">
    <property type="entry name" value="P-loop_NTPase"/>
</dbReference>
<name>A0AAN9AS55_9CAEN</name>
<sequence length="955" mass="105489">MGKKRVNKKVPPQQSAQQENSSTWLDAVKRLYPDMLHRTYCVPPVYFNRLRYKKVSFEGQHVFVHEHNAHVGPPTTRAIPSTSSSVPDALHILSTERTSQVRGEGSIHRTRSLDSKLTAPSTSKDIHHVTATTKRSASDPCGVAALSVEKLLKKSGVSTCVTQAGAANSSAYRSCISGSDTAKAGGVSPRASVSEPLRSVAPATASPNSSSCRPYTCGSKTSKTSGVGPCASFKQPVRPVAPEATTASCLARPPSTRGTSAACWKHPCAMWTEEPGPDSKRSPVIESDFQDDAAQQLVLRNLQELGELGDQEHKVMFILSQVNFSNYLNNPCYAAAAQQLPRPEDLGQQDCRGDFDIVIIHRQYGILVAEVKSVGRNTKSTDADVKKRVERAVKQLDKSRRMMSHLVGDIAPKMPVKTALILPYVSQTCLQRVLEADEQLKQSVQSCLEAESACTVVDMAKLCICSDALRDPQGPRENDPCILPTQLTNWWRCRMTCAVDNNMTDDVYTEIIARFVGPATTVSVYCVNCPIKEIRTEGQALSELGRRVARVVLTTDQLDLLNQALPRVFLAGPPGTGKTIVLVLVGLKWLRQREDVYVVSTRPGSLAVSSLIKHQLEKTLQEDNDATTSPGNVFLLHYDFYHCEPAVKKAVADLSVASKRGRELHILMDEPDFRDEILKPRYHEFFEALASRTTSFHMWVTSLVSTGSPSFLVPKMLTVPLRYLPVVHREIKINATKVNIEHSFVDYSVSSGPYPSDGPKVIYLNHHGDGHTTEWPEDCWQCGHNIGKVLIHRLHVGQTGSASTTDPAPLQFRDVFVLTRSVTLHDEVKDDAGNVTSEASGVIQGLRSEDIPVSVPAENYVRQMSETERQAWEREVESIAIAQNDVVTAAWYGDVRGLERNTVVWLPHRRLRVDDHFTDLQLELTDRVMIVSRATTQLIVVNRLDMACDQPALSK</sequence>
<protein>
    <submittedName>
        <fullName evidence="2">Uncharacterized protein</fullName>
    </submittedName>
</protein>
<comment type="caution">
    <text evidence="2">The sequence shown here is derived from an EMBL/GenBank/DDBJ whole genome shotgun (WGS) entry which is preliminary data.</text>
</comment>
<proteinExistence type="predicted"/>
<gene>
    <name evidence="2" type="ORF">V1264_009356</name>
</gene>
<dbReference type="Proteomes" id="UP001374579">
    <property type="component" value="Unassembled WGS sequence"/>
</dbReference>
<evidence type="ECO:0000313" key="2">
    <source>
        <dbReference type="EMBL" id="KAK7091704.1"/>
    </source>
</evidence>
<evidence type="ECO:0000256" key="1">
    <source>
        <dbReference type="SAM" id="MobiDB-lite"/>
    </source>
</evidence>
<feature type="region of interest" description="Disordered" evidence="1">
    <location>
        <begin position="1"/>
        <end position="21"/>
    </location>
</feature>
<accession>A0AAN9AS55</accession>
<reference evidence="2 3" key="1">
    <citation type="submission" date="2024-02" db="EMBL/GenBank/DDBJ databases">
        <title>Chromosome-scale genome assembly of the rough periwinkle Littorina saxatilis.</title>
        <authorList>
            <person name="De Jode A."/>
            <person name="Faria R."/>
            <person name="Formenti G."/>
            <person name="Sims Y."/>
            <person name="Smith T.P."/>
            <person name="Tracey A."/>
            <person name="Wood J.M.D."/>
            <person name="Zagrodzka Z.B."/>
            <person name="Johannesson K."/>
            <person name="Butlin R.K."/>
            <person name="Leder E.H."/>
        </authorList>
    </citation>
    <scope>NUCLEOTIDE SEQUENCE [LARGE SCALE GENOMIC DNA]</scope>
    <source>
        <strain evidence="2">Snail1</strain>
        <tissue evidence="2">Muscle</tissue>
    </source>
</reference>
<keyword evidence="3" id="KW-1185">Reference proteome</keyword>
<organism evidence="2 3">
    <name type="scientific">Littorina saxatilis</name>
    <dbReference type="NCBI Taxonomy" id="31220"/>
    <lineage>
        <taxon>Eukaryota</taxon>
        <taxon>Metazoa</taxon>
        <taxon>Spiralia</taxon>
        <taxon>Lophotrochozoa</taxon>
        <taxon>Mollusca</taxon>
        <taxon>Gastropoda</taxon>
        <taxon>Caenogastropoda</taxon>
        <taxon>Littorinimorpha</taxon>
        <taxon>Littorinoidea</taxon>
        <taxon>Littorinidae</taxon>
        <taxon>Littorina</taxon>
    </lineage>
</organism>
<dbReference type="EMBL" id="JBAMIC010000022">
    <property type="protein sequence ID" value="KAK7091704.1"/>
    <property type="molecule type" value="Genomic_DNA"/>
</dbReference>
<dbReference type="SUPFAM" id="SSF52540">
    <property type="entry name" value="P-loop containing nucleoside triphosphate hydrolases"/>
    <property type="match status" value="1"/>
</dbReference>